<evidence type="ECO:0000256" key="1">
    <source>
        <dbReference type="ARBA" id="ARBA00022603"/>
    </source>
</evidence>
<dbReference type="InterPro" id="IPR029064">
    <property type="entry name" value="Ribosomal_eL30-like_sf"/>
</dbReference>
<dbReference type="SUPFAM" id="SSF75217">
    <property type="entry name" value="alpha/beta knot"/>
    <property type="match status" value="1"/>
</dbReference>
<dbReference type="PANTHER" id="PTHR43191:SF12">
    <property type="entry name" value="RRNA METHYLASE"/>
    <property type="match status" value="1"/>
</dbReference>
<dbReference type="GO" id="GO:0008168">
    <property type="term" value="F:methyltransferase activity"/>
    <property type="evidence" value="ECO:0007669"/>
    <property type="project" value="UniProtKB-KW"/>
</dbReference>
<protein>
    <submittedName>
        <fullName evidence="4">rRNA methyltransferase</fullName>
    </submittedName>
</protein>
<dbReference type="Proteomes" id="UP000812013">
    <property type="component" value="Unassembled WGS sequence"/>
</dbReference>
<dbReference type="SUPFAM" id="SSF55315">
    <property type="entry name" value="L30e-like"/>
    <property type="match status" value="1"/>
</dbReference>
<proteinExistence type="predicted"/>
<gene>
    <name evidence="4" type="ORF">GPJ59_33175</name>
</gene>
<dbReference type="EMBL" id="WTFF01000427">
    <property type="protein sequence ID" value="MBW5486573.1"/>
    <property type="molecule type" value="Genomic_DNA"/>
</dbReference>
<dbReference type="Gene3D" id="3.30.1330.30">
    <property type="match status" value="1"/>
</dbReference>
<evidence type="ECO:0000313" key="4">
    <source>
        <dbReference type="EMBL" id="MBW5486573.1"/>
    </source>
</evidence>
<dbReference type="InterPro" id="IPR051259">
    <property type="entry name" value="rRNA_Methyltransferase"/>
</dbReference>
<organism evidence="4 5">
    <name type="scientific">Streptomyces bambusae</name>
    <dbReference type="NCBI Taxonomy" id="1550616"/>
    <lineage>
        <taxon>Bacteria</taxon>
        <taxon>Bacillati</taxon>
        <taxon>Actinomycetota</taxon>
        <taxon>Actinomycetes</taxon>
        <taxon>Kitasatosporales</taxon>
        <taxon>Streptomycetaceae</taxon>
        <taxon>Streptomyces</taxon>
    </lineage>
</organism>
<dbReference type="Pfam" id="PF00588">
    <property type="entry name" value="SpoU_methylase"/>
    <property type="match status" value="1"/>
</dbReference>
<dbReference type="InterPro" id="IPR001537">
    <property type="entry name" value="SpoU_MeTrfase"/>
</dbReference>
<dbReference type="InterPro" id="IPR029028">
    <property type="entry name" value="Alpha/beta_knot_MTases"/>
</dbReference>
<evidence type="ECO:0000256" key="2">
    <source>
        <dbReference type="ARBA" id="ARBA00022679"/>
    </source>
</evidence>
<dbReference type="Gene3D" id="3.40.1280.10">
    <property type="match status" value="1"/>
</dbReference>
<evidence type="ECO:0000313" key="5">
    <source>
        <dbReference type="Proteomes" id="UP000812013"/>
    </source>
</evidence>
<keyword evidence="1 4" id="KW-0489">Methyltransferase</keyword>
<feature type="domain" description="tRNA/rRNA methyltransferase SpoU type" evidence="3">
    <location>
        <begin position="150"/>
        <end position="291"/>
    </location>
</feature>
<name>A0ABS6ZH85_9ACTN</name>
<sequence length="298" mass="32620">MADLITVEDPDDPRLRDYTGLTDVELRRRREPAEGLFIAEGEKVIRRAKSAGYEMRSMLLSAKWVDVMRDVIDELPAPVYAVSPELAERVTGYHVHRGALASMQRKPLPTAEELLATARRAVVMESVDDHTDIDTMSPSGLQKGAGQRVAIFEDIVDHANLGAAFRNAAALGVDAVFLTPRCADPLYRRAVKVSMGAVFHVPWTRLTSWPEDVELFRRHGFVTAALCLSEKSITMDELAARRYEKLALMLGTEGDGLSTGALRAADEWVRIPMAAGVDSLNVAAASAVAFYATRPQGA</sequence>
<comment type="caution">
    <text evidence="4">The sequence shown here is derived from an EMBL/GenBank/DDBJ whole genome shotgun (WGS) entry which is preliminary data.</text>
</comment>
<dbReference type="CDD" id="cd18095">
    <property type="entry name" value="SpoU-like_rRNA-MTase"/>
    <property type="match status" value="1"/>
</dbReference>
<dbReference type="RefSeq" id="WP_219671636.1">
    <property type="nucleotide sequence ID" value="NZ_WTFF01000427.1"/>
</dbReference>
<keyword evidence="5" id="KW-1185">Reference proteome</keyword>
<accession>A0ABS6ZH85</accession>
<keyword evidence="2" id="KW-0808">Transferase</keyword>
<dbReference type="PANTHER" id="PTHR43191">
    <property type="entry name" value="RRNA METHYLTRANSFERASE 3"/>
    <property type="match status" value="1"/>
</dbReference>
<evidence type="ECO:0000259" key="3">
    <source>
        <dbReference type="Pfam" id="PF00588"/>
    </source>
</evidence>
<dbReference type="GO" id="GO:0032259">
    <property type="term" value="P:methylation"/>
    <property type="evidence" value="ECO:0007669"/>
    <property type="project" value="UniProtKB-KW"/>
</dbReference>
<dbReference type="InterPro" id="IPR029026">
    <property type="entry name" value="tRNA_m1G_MTases_N"/>
</dbReference>
<reference evidence="4 5" key="1">
    <citation type="submission" date="2019-12" db="EMBL/GenBank/DDBJ databases">
        <title>Genome sequence of Streptomyces bambusae.</title>
        <authorList>
            <person name="Bansal K."/>
            <person name="Choksket S."/>
            <person name="Korpole S."/>
            <person name="Patil P.B."/>
        </authorList>
    </citation>
    <scope>NUCLEOTIDE SEQUENCE [LARGE SCALE GENOMIC DNA]</scope>
    <source>
        <strain evidence="4 5">SK60</strain>
    </source>
</reference>